<accession>A0A839RT89</accession>
<dbReference type="PIRSF" id="PIRSF000332">
    <property type="entry name" value="FMO"/>
    <property type="match status" value="1"/>
</dbReference>
<dbReference type="PANTHER" id="PTHR23023">
    <property type="entry name" value="DIMETHYLANILINE MONOOXYGENASE"/>
    <property type="match status" value="1"/>
</dbReference>
<dbReference type="Proteomes" id="UP000567922">
    <property type="component" value="Unassembled WGS sequence"/>
</dbReference>
<keyword evidence="4" id="KW-0274">FAD</keyword>
<protein>
    <submittedName>
        <fullName evidence="7">Threonine dehydrogenase-like Zn-dependent dehydrogenase</fullName>
    </submittedName>
</protein>
<keyword evidence="5" id="KW-0521">NADP</keyword>
<evidence type="ECO:0000313" key="8">
    <source>
        <dbReference type="Proteomes" id="UP000567922"/>
    </source>
</evidence>
<keyword evidence="6" id="KW-0560">Oxidoreductase</keyword>
<name>A0A839RT89_9ACTN</name>
<evidence type="ECO:0000256" key="2">
    <source>
        <dbReference type="ARBA" id="ARBA00010139"/>
    </source>
</evidence>
<dbReference type="GO" id="GO:0050661">
    <property type="term" value="F:NADP binding"/>
    <property type="evidence" value="ECO:0007669"/>
    <property type="project" value="InterPro"/>
</dbReference>
<sequence>MTGSVAVIGAGPGGLIAARWLLALGFDPTIFEQGPMLGGQWTGLPGLSGVWPTMHTNTSRVMTAFSDLQHESSLVYLPSHEVLDYLHRYADAFGLTSRIHLNTRVELVRQDGTGWLVSHSGTNERFDRVVVASGRFHAPALPPVTGLDTFAGPEAASSSYHYKEPDRYRDKRVLVAGCAISALEIAADLALLGAARVVVTQRRQRYVLPKFSAGVPSDHRIFTRYGTLASETLPPAEIDRQLKEIVIEAAGNPAQYGAPAPDASLFAAGVTLSQYYLPLVGEGRITVAPWMQSVDGSTVTFAGGHSEDFDGIIFGTGFDLNLPFLSAEIRAALDLDTKHLDSDRYTFHPDLPGLAIVGMWDQSGGYFVPLELQARWIAYTWGGAIPPPSEAGQRSRIAAYRSRRGLPQKTRMNLAALAFARAAGVEPNLENWPKLQRALLFGPLAPSCFRLEGPDALPDAPTQFAREAAAFGAITSNEMTERERTYWSSIKGSETCERRPQQPNMTVEG</sequence>
<proteinExistence type="inferred from homology"/>
<evidence type="ECO:0000256" key="4">
    <source>
        <dbReference type="ARBA" id="ARBA00022827"/>
    </source>
</evidence>
<dbReference type="EMBL" id="JACHWS010000003">
    <property type="protein sequence ID" value="MBB3039416.1"/>
    <property type="molecule type" value="Genomic_DNA"/>
</dbReference>
<evidence type="ECO:0000256" key="6">
    <source>
        <dbReference type="ARBA" id="ARBA00023002"/>
    </source>
</evidence>
<dbReference type="OrthoDB" id="5168853at2"/>
<reference evidence="7 8" key="1">
    <citation type="submission" date="2020-08" db="EMBL/GenBank/DDBJ databases">
        <title>Sequencing the genomes of 1000 actinobacteria strains.</title>
        <authorList>
            <person name="Klenk H.-P."/>
        </authorList>
    </citation>
    <scope>NUCLEOTIDE SEQUENCE [LARGE SCALE GENOMIC DNA]</scope>
    <source>
        <strain evidence="7 8">DSM 45258</strain>
    </source>
</reference>
<dbReference type="AlphaFoldDB" id="A0A839RT89"/>
<comment type="similarity">
    <text evidence="2">Belongs to the FAD-binding monooxygenase family.</text>
</comment>
<comment type="caution">
    <text evidence="7">The sequence shown here is derived from an EMBL/GenBank/DDBJ whole genome shotgun (WGS) entry which is preliminary data.</text>
</comment>
<dbReference type="InterPro" id="IPR000960">
    <property type="entry name" value="Flavin_mOase"/>
</dbReference>
<dbReference type="InterPro" id="IPR020946">
    <property type="entry name" value="Flavin_mOase-like"/>
</dbReference>
<dbReference type="Pfam" id="PF00743">
    <property type="entry name" value="FMO-like"/>
    <property type="match status" value="1"/>
</dbReference>
<evidence type="ECO:0000256" key="5">
    <source>
        <dbReference type="ARBA" id="ARBA00022857"/>
    </source>
</evidence>
<evidence type="ECO:0000256" key="1">
    <source>
        <dbReference type="ARBA" id="ARBA00009183"/>
    </source>
</evidence>
<organism evidence="7 8">
    <name type="scientific">Hoyosella altamirensis</name>
    <dbReference type="NCBI Taxonomy" id="616997"/>
    <lineage>
        <taxon>Bacteria</taxon>
        <taxon>Bacillati</taxon>
        <taxon>Actinomycetota</taxon>
        <taxon>Actinomycetes</taxon>
        <taxon>Mycobacteriales</taxon>
        <taxon>Hoyosellaceae</taxon>
        <taxon>Hoyosella</taxon>
    </lineage>
</organism>
<dbReference type="PRINTS" id="PR00370">
    <property type="entry name" value="FMOXYGENASE"/>
</dbReference>
<dbReference type="GO" id="GO:0050660">
    <property type="term" value="F:flavin adenine dinucleotide binding"/>
    <property type="evidence" value="ECO:0007669"/>
    <property type="project" value="InterPro"/>
</dbReference>
<dbReference type="GO" id="GO:0004499">
    <property type="term" value="F:N,N-dimethylaniline monooxygenase activity"/>
    <property type="evidence" value="ECO:0007669"/>
    <property type="project" value="InterPro"/>
</dbReference>
<dbReference type="RefSeq" id="WP_064442562.1">
    <property type="nucleotide sequence ID" value="NZ_BDDI01000029.1"/>
</dbReference>
<dbReference type="Gene3D" id="3.50.50.60">
    <property type="entry name" value="FAD/NAD(P)-binding domain"/>
    <property type="match status" value="1"/>
</dbReference>
<evidence type="ECO:0000256" key="3">
    <source>
        <dbReference type="ARBA" id="ARBA00022630"/>
    </source>
</evidence>
<dbReference type="InterPro" id="IPR050346">
    <property type="entry name" value="FMO-like"/>
</dbReference>
<gene>
    <name evidence="7" type="ORF">FHU29_003885</name>
</gene>
<comment type="similarity">
    <text evidence="1">Belongs to the FMO family.</text>
</comment>
<evidence type="ECO:0000313" key="7">
    <source>
        <dbReference type="EMBL" id="MBB3039416.1"/>
    </source>
</evidence>
<keyword evidence="8" id="KW-1185">Reference proteome</keyword>
<keyword evidence="3" id="KW-0285">Flavoprotein</keyword>
<dbReference type="SUPFAM" id="SSF51905">
    <property type="entry name" value="FAD/NAD(P)-binding domain"/>
    <property type="match status" value="2"/>
</dbReference>
<dbReference type="InterPro" id="IPR036188">
    <property type="entry name" value="FAD/NAD-bd_sf"/>
</dbReference>